<evidence type="ECO:0000259" key="5">
    <source>
        <dbReference type="Pfam" id="PF26153"/>
    </source>
</evidence>
<dbReference type="PANTHER" id="PTHR35895">
    <property type="entry name" value="CHROMOSOME 16, WHOLE GENOME SHOTGUN SEQUENCE"/>
    <property type="match status" value="1"/>
</dbReference>
<evidence type="ECO:0000256" key="1">
    <source>
        <dbReference type="SAM" id="MobiDB-lite"/>
    </source>
</evidence>
<feature type="domain" description="Tag1 C-terminal" evidence="3">
    <location>
        <begin position="455"/>
        <end position="570"/>
    </location>
</feature>
<dbReference type="Proteomes" id="UP000192596">
    <property type="component" value="Unassembled WGS sequence"/>
</dbReference>
<dbReference type="InParanoid" id="A0A1V8SVJ4"/>
<dbReference type="AlphaFoldDB" id="A0A1V8SVJ4"/>
<dbReference type="InterPro" id="IPR059065">
    <property type="entry name" value="Ig_Tag1-like_4th"/>
</dbReference>
<organism evidence="6 7">
    <name type="scientific">Cryoendolithus antarcticus</name>
    <dbReference type="NCBI Taxonomy" id="1507870"/>
    <lineage>
        <taxon>Eukaryota</taxon>
        <taxon>Fungi</taxon>
        <taxon>Dikarya</taxon>
        <taxon>Ascomycota</taxon>
        <taxon>Pezizomycotina</taxon>
        <taxon>Dothideomycetes</taxon>
        <taxon>Dothideomycetidae</taxon>
        <taxon>Cladosporiales</taxon>
        <taxon>Cladosporiaceae</taxon>
        <taxon>Cryoendolithus</taxon>
    </lineage>
</organism>
<dbReference type="Pfam" id="PF26153">
    <property type="entry name" value="LEA-2L_5"/>
    <property type="match status" value="1"/>
</dbReference>
<dbReference type="InterPro" id="IPR059066">
    <property type="entry name" value="Ig_Tag1-like_5th"/>
</dbReference>
<dbReference type="PANTHER" id="PTHR35895:SF3">
    <property type="entry name" value="PRE-RRNA PROCESSING PROTEIN"/>
    <property type="match status" value="1"/>
</dbReference>
<evidence type="ECO:0008006" key="8">
    <source>
        <dbReference type="Google" id="ProtNLM"/>
    </source>
</evidence>
<gene>
    <name evidence="6" type="ORF">B0A48_11302</name>
</gene>
<feature type="domain" description="Tag1-like fifth Ig-like" evidence="5">
    <location>
        <begin position="742"/>
        <end position="858"/>
    </location>
</feature>
<dbReference type="InterPro" id="IPR046368">
    <property type="entry name" value="Tag1"/>
</dbReference>
<sequence length="870" mass="94106">MASTDAQPLTQRDPEPDVEASERTPLISRSSNGQRDAETGEAQGNRSAQSPPRSLSGGDEKPTKRRWPSLLALLLLCILAIAIIVFAFIAPSVVEQYAQQAITFEPESLSIDSFTSSGVRARIQGDLIMDASRVNKKFVRDLGRFGTWIAREVESGKSFVEVSLPEYGNVLLGTAQVPPIKVGIRNGDITHVDFVSDLHPGDVDGIRRIAHDYLDGRLGQLRVLGEADVPLKSGLFSLGKQSIRQEMLFANNDVPKLPSYKIKKLNFREEALPSGRGMAADVALVVKNDYPVDFTIPPLGFAIKVDGCNKKDPYIMLADALTHDLYIHPKQDVELNVTGNVRQLPDTLTEACPGSHESPLDAILGKYLHGKDAKLYVQGSDSPSLDTPQWITDIISSITVPVALPGRTFGSLIKNFTLADTHFSLPDPFASPNTPASNPRISAKVQAIVALPEEMNFNISVSRVRADADVYYKGKKLGKLDLSQWQKASSDRIEPISRDDGPTLMVESLVRNAPLNITDEDLFTDVLQAMLFGGRGVMLHVKAEVDVETETALGAFVIRKIPAEGQVPVQPITPGSGISDPNNPITTHLKPKIFNLAILDTAPHSLTLSALVNLTNPTKYTATVPYIDINILTNGTLLGHATVRNLEMGLGHNAFIPVTAVWEPYASNNGATGRELLSQYISGLNTTLTLQTSEASIPSLPSLGRALSKFNVTFPTPRLGSTPPAHDDPPHDPTDPSGPGKDDQKPHFIKDATMHLITSTATFTLLSPLSHNTLFITSINATAFYHDEVVGTILYDLPFAVPPVDSHGEGIVTPRLPVDWDLGSVGFEAVKGALGGTLKLKAEADVGVKVGRWGEEVWFRGGEIGAKVRL</sequence>
<dbReference type="InterPro" id="IPR055011">
    <property type="entry name" value="Tag1_C"/>
</dbReference>
<feature type="region of interest" description="Disordered" evidence="1">
    <location>
        <begin position="1"/>
        <end position="63"/>
    </location>
</feature>
<evidence type="ECO:0000256" key="2">
    <source>
        <dbReference type="SAM" id="Phobius"/>
    </source>
</evidence>
<dbReference type="EMBL" id="NAJO01000026">
    <property type="protein sequence ID" value="OQO03018.1"/>
    <property type="molecule type" value="Genomic_DNA"/>
</dbReference>
<feature type="compositionally biased region" description="Basic and acidic residues" evidence="1">
    <location>
        <begin position="725"/>
        <end position="746"/>
    </location>
</feature>
<dbReference type="GO" id="GO:0000329">
    <property type="term" value="C:fungal-type vacuole membrane"/>
    <property type="evidence" value="ECO:0007669"/>
    <property type="project" value="InterPro"/>
</dbReference>
<dbReference type="OrthoDB" id="5596576at2759"/>
<feature type="domain" description="Tag1-like fourth Ig-like" evidence="4">
    <location>
        <begin position="590"/>
        <end position="703"/>
    </location>
</feature>
<accession>A0A1V8SVJ4</accession>
<feature type="compositionally biased region" description="Polar residues" evidence="1">
    <location>
        <begin position="1"/>
        <end position="10"/>
    </location>
</feature>
<comment type="caution">
    <text evidence="6">The sequence shown here is derived from an EMBL/GenBank/DDBJ whole genome shotgun (WGS) entry which is preliminary data.</text>
</comment>
<evidence type="ECO:0000259" key="4">
    <source>
        <dbReference type="Pfam" id="PF26150"/>
    </source>
</evidence>
<evidence type="ECO:0000313" key="7">
    <source>
        <dbReference type="Proteomes" id="UP000192596"/>
    </source>
</evidence>
<reference evidence="7" key="1">
    <citation type="submission" date="2017-03" db="EMBL/GenBank/DDBJ databases">
        <title>Genomes of endolithic fungi from Antarctica.</title>
        <authorList>
            <person name="Coleine C."/>
            <person name="Masonjones S."/>
            <person name="Stajich J.E."/>
        </authorList>
    </citation>
    <scope>NUCLEOTIDE SEQUENCE [LARGE SCALE GENOMIC DNA]</scope>
    <source>
        <strain evidence="7">CCFEE 5527</strain>
    </source>
</reference>
<feature type="compositionally biased region" description="Polar residues" evidence="1">
    <location>
        <begin position="42"/>
        <end position="53"/>
    </location>
</feature>
<protein>
    <recommendedName>
        <fullName evidence="8">Pre-rRNA processing protein</fullName>
    </recommendedName>
</protein>
<keyword evidence="2" id="KW-0812">Transmembrane</keyword>
<proteinExistence type="predicted"/>
<name>A0A1V8SVJ4_9PEZI</name>
<dbReference type="Pfam" id="PF26174">
    <property type="entry name" value="LEA-2_1"/>
    <property type="match status" value="1"/>
</dbReference>
<dbReference type="Pfam" id="PF22786">
    <property type="entry name" value="Tag1_C"/>
    <property type="match status" value="1"/>
</dbReference>
<feature type="region of interest" description="Disordered" evidence="1">
    <location>
        <begin position="717"/>
        <end position="746"/>
    </location>
</feature>
<evidence type="ECO:0000313" key="6">
    <source>
        <dbReference type="EMBL" id="OQO03018.1"/>
    </source>
</evidence>
<keyword evidence="2" id="KW-1133">Transmembrane helix</keyword>
<evidence type="ECO:0000259" key="3">
    <source>
        <dbReference type="Pfam" id="PF22786"/>
    </source>
</evidence>
<feature type="transmembrane region" description="Helical" evidence="2">
    <location>
        <begin position="70"/>
        <end position="90"/>
    </location>
</feature>
<dbReference type="Pfam" id="PF26150">
    <property type="entry name" value="LEA-2_4"/>
    <property type="match status" value="1"/>
</dbReference>
<keyword evidence="7" id="KW-1185">Reference proteome</keyword>
<keyword evidence="2" id="KW-0472">Membrane</keyword>